<reference evidence="5 6" key="1">
    <citation type="submission" date="2018-01" db="EMBL/GenBank/DDBJ databases">
        <title>Whole genome analyses suggest that Burkholderia sensu lato contains two further novel genera in the rhizoxinica-symbiotica group Mycetohabitans gen. nov., and Trinickia gen. nov.: implications for the evolution of diazotrophy and nodulation in the Burkholderiaceae.</title>
        <authorList>
            <person name="Estrada-de los Santos P."/>
            <person name="Palmer M."/>
            <person name="Chavez-Ramirez B."/>
            <person name="Beukes C."/>
            <person name="Steenkamp E.T."/>
            <person name="Hirsch A.M."/>
            <person name="Manyaka P."/>
            <person name="Maluk M."/>
            <person name="Lafos M."/>
            <person name="Crook M."/>
            <person name="Gross E."/>
            <person name="Simon M.F."/>
            <person name="Bueno dos Reis Junior F."/>
            <person name="Poole P.S."/>
            <person name="Venter S.N."/>
            <person name="James E.K."/>
        </authorList>
    </citation>
    <scope>NUCLEOTIDE SEQUENCE [LARGE SCALE GENOMIC DNA]</scope>
    <source>
        <strain evidence="5 6">GIMN1.004</strain>
    </source>
</reference>
<dbReference type="InterPro" id="IPR000792">
    <property type="entry name" value="Tscrpt_reg_LuxR_C"/>
</dbReference>
<dbReference type="SUPFAM" id="SSF75516">
    <property type="entry name" value="Pheromone-binding domain of LuxR-like quorum-sensing transcription factors"/>
    <property type="match status" value="1"/>
</dbReference>
<feature type="domain" description="HTH luxR-type" evidence="4">
    <location>
        <begin position="244"/>
        <end position="309"/>
    </location>
</feature>
<name>A0A2N7VDY4_9BURK</name>
<keyword evidence="1" id="KW-0805">Transcription regulation</keyword>
<keyword evidence="2" id="KW-0238">DNA-binding</keyword>
<dbReference type="GO" id="GO:0003677">
    <property type="term" value="F:DNA binding"/>
    <property type="evidence" value="ECO:0007669"/>
    <property type="project" value="UniProtKB-KW"/>
</dbReference>
<evidence type="ECO:0000256" key="3">
    <source>
        <dbReference type="ARBA" id="ARBA00023163"/>
    </source>
</evidence>
<evidence type="ECO:0000256" key="2">
    <source>
        <dbReference type="ARBA" id="ARBA00023125"/>
    </source>
</evidence>
<dbReference type="Gene3D" id="3.30.450.80">
    <property type="entry name" value="Transcription factor LuxR-like, autoinducer-binding domain"/>
    <property type="match status" value="1"/>
</dbReference>
<keyword evidence="6" id="KW-1185">Reference proteome</keyword>
<dbReference type="Pfam" id="PF00196">
    <property type="entry name" value="GerE"/>
    <property type="match status" value="1"/>
</dbReference>
<comment type="caution">
    <text evidence="5">The sequence shown here is derived from an EMBL/GenBank/DDBJ whole genome shotgun (WGS) entry which is preliminary data.</text>
</comment>
<dbReference type="Proteomes" id="UP000235616">
    <property type="component" value="Unassembled WGS sequence"/>
</dbReference>
<dbReference type="EMBL" id="PNYA01000032">
    <property type="protein sequence ID" value="PMS15355.1"/>
    <property type="molecule type" value="Genomic_DNA"/>
</dbReference>
<dbReference type="Pfam" id="PF03472">
    <property type="entry name" value="Autoind_bind"/>
    <property type="match status" value="1"/>
</dbReference>
<organism evidence="5 6">
    <name type="scientific">Trinickia dabaoshanensis</name>
    <dbReference type="NCBI Taxonomy" id="564714"/>
    <lineage>
        <taxon>Bacteria</taxon>
        <taxon>Pseudomonadati</taxon>
        <taxon>Pseudomonadota</taxon>
        <taxon>Betaproteobacteria</taxon>
        <taxon>Burkholderiales</taxon>
        <taxon>Burkholderiaceae</taxon>
        <taxon>Trinickia</taxon>
    </lineage>
</organism>
<dbReference type="InterPro" id="IPR005143">
    <property type="entry name" value="TF_LuxR_autoind-bd_dom"/>
</dbReference>
<dbReference type="CDD" id="cd06170">
    <property type="entry name" value="LuxR_C_like"/>
    <property type="match status" value="1"/>
</dbReference>
<dbReference type="SUPFAM" id="SSF46894">
    <property type="entry name" value="C-terminal effector domain of the bipartite response regulators"/>
    <property type="match status" value="1"/>
</dbReference>
<keyword evidence="3" id="KW-0804">Transcription</keyword>
<dbReference type="AlphaFoldDB" id="A0A2N7VDY4"/>
<proteinExistence type="predicted"/>
<dbReference type="SMART" id="SM00421">
    <property type="entry name" value="HTH_LUXR"/>
    <property type="match status" value="1"/>
</dbReference>
<protein>
    <recommendedName>
        <fullName evidence="4">HTH luxR-type domain-containing protein</fullName>
    </recommendedName>
</protein>
<dbReference type="PANTHER" id="PTHR44688:SF16">
    <property type="entry name" value="DNA-BINDING TRANSCRIPTIONAL ACTIVATOR DEVR_DOSR"/>
    <property type="match status" value="1"/>
</dbReference>
<dbReference type="Gene3D" id="1.10.10.10">
    <property type="entry name" value="Winged helix-like DNA-binding domain superfamily/Winged helix DNA-binding domain"/>
    <property type="match status" value="1"/>
</dbReference>
<sequence>MNRRSTMRSAAFKMERWMTNLETEGRSPKAKSNSERDARRAIDFIELADCQLVVGNDAGRPRDANGSDRISDIAADLARAHSPHERKQLLRIALRAIGFDWFCYCRLTRLGQIVNRARYFDLCSPPGWAQRYVDQRYFDLDPRMAFACRHDWPLVWDHGTLRTESAIATGEMNERMHRFLQDADGFGTRSGIAFGLVDPNSFEHSVIIFSSINATSEWINDRIVGQAYALGLGVHAFLAEHMASMAQTPMLSDLQRRILNFTASGLSDRAIAQQLNMSRSNVDYHMRQIRKKYGVLNRVQLAYLAGRLLVV</sequence>
<dbReference type="InterPro" id="IPR036693">
    <property type="entry name" value="TF_LuxR_autoind-bd_dom_sf"/>
</dbReference>
<accession>A0A2N7VDY4</accession>
<gene>
    <name evidence="5" type="ORF">C0Z18_27210</name>
</gene>
<dbReference type="InterPro" id="IPR036388">
    <property type="entry name" value="WH-like_DNA-bd_sf"/>
</dbReference>
<evidence type="ECO:0000256" key="1">
    <source>
        <dbReference type="ARBA" id="ARBA00023015"/>
    </source>
</evidence>
<evidence type="ECO:0000313" key="5">
    <source>
        <dbReference type="EMBL" id="PMS15355.1"/>
    </source>
</evidence>
<evidence type="ECO:0000313" key="6">
    <source>
        <dbReference type="Proteomes" id="UP000235616"/>
    </source>
</evidence>
<dbReference type="InterPro" id="IPR016032">
    <property type="entry name" value="Sig_transdc_resp-reg_C-effctor"/>
</dbReference>
<dbReference type="PANTHER" id="PTHR44688">
    <property type="entry name" value="DNA-BINDING TRANSCRIPTIONAL ACTIVATOR DEVR_DOSR"/>
    <property type="match status" value="1"/>
</dbReference>
<dbReference type="PROSITE" id="PS50043">
    <property type="entry name" value="HTH_LUXR_2"/>
    <property type="match status" value="1"/>
</dbReference>
<evidence type="ECO:0000259" key="4">
    <source>
        <dbReference type="PROSITE" id="PS50043"/>
    </source>
</evidence>
<dbReference type="GO" id="GO:0006355">
    <property type="term" value="P:regulation of DNA-templated transcription"/>
    <property type="evidence" value="ECO:0007669"/>
    <property type="project" value="InterPro"/>
</dbReference>